<organism evidence="1 2">
    <name type="scientific">Novipirellula galeiformis</name>
    <dbReference type="NCBI Taxonomy" id="2528004"/>
    <lineage>
        <taxon>Bacteria</taxon>
        <taxon>Pseudomonadati</taxon>
        <taxon>Planctomycetota</taxon>
        <taxon>Planctomycetia</taxon>
        <taxon>Pirellulales</taxon>
        <taxon>Pirellulaceae</taxon>
        <taxon>Novipirellula</taxon>
    </lineage>
</organism>
<accession>A0A5C6CP65</accession>
<dbReference type="EMBL" id="SJPT01000001">
    <property type="protein sequence ID" value="TWU26773.1"/>
    <property type="molecule type" value="Genomic_DNA"/>
</dbReference>
<evidence type="ECO:0000313" key="2">
    <source>
        <dbReference type="Proteomes" id="UP000316304"/>
    </source>
</evidence>
<keyword evidence="2" id="KW-1185">Reference proteome</keyword>
<sequence>MWRRTTTRKICCGTTIDFIPPLPSFDVADAPKEEIEFSIIRDTAGSDELNEAGPNANRHRLVADVGNDREADTLIIFAATSKCRVQKLPFSDDRRKM</sequence>
<proteinExistence type="predicted"/>
<evidence type="ECO:0000313" key="1">
    <source>
        <dbReference type="EMBL" id="TWU26773.1"/>
    </source>
</evidence>
<comment type="caution">
    <text evidence="1">The sequence shown here is derived from an EMBL/GenBank/DDBJ whole genome shotgun (WGS) entry which is preliminary data.</text>
</comment>
<name>A0A5C6CP65_9BACT</name>
<gene>
    <name evidence="1" type="ORF">Pla52o_06280</name>
</gene>
<dbReference type="Proteomes" id="UP000316304">
    <property type="component" value="Unassembled WGS sequence"/>
</dbReference>
<protein>
    <submittedName>
        <fullName evidence="1">Uncharacterized protein</fullName>
    </submittedName>
</protein>
<dbReference type="AlphaFoldDB" id="A0A5C6CP65"/>
<reference evidence="1 2" key="1">
    <citation type="submission" date="2019-02" db="EMBL/GenBank/DDBJ databases">
        <title>Deep-cultivation of Planctomycetes and their phenomic and genomic characterization uncovers novel biology.</title>
        <authorList>
            <person name="Wiegand S."/>
            <person name="Jogler M."/>
            <person name="Boedeker C."/>
            <person name="Pinto D."/>
            <person name="Vollmers J."/>
            <person name="Rivas-Marin E."/>
            <person name="Kohn T."/>
            <person name="Peeters S.H."/>
            <person name="Heuer A."/>
            <person name="Rast P."/>
            <person name="Oberbeckmann S."/>
            <person name="Bunk B."/>
            <person name="Jeske O."/>
            <person name="Meyerdierks A."/>
            <person name="Storesund J.E."/>
            <person name="Kallscheuer N."/>
            <person name="Luecker S."/>
            <person name="Lage O.M."/>
            <person name="Pohl T."/>
            <person name="Merkel B.J."/>
            <person name="Hornburger P."/>
            <person name="Mueller R.-W."/>
            <person name="Bruemmer F."/>
            <person name="Labrenz M."/>
            <person name="Spormann A.M."/>
            <person name="Op Den Camp H."/>
            <person name="Overmann J."/>
            <person name="Amann R."/>
            <person name="Jetten M.S.M."/>
            <person name="Mascher T."/>
            <person name="Medema M.H."/>
            <person name="Devos D.P."/>
            <person name="Kaster A.-K."/>
            <person name="Ovreas L."/>
            <person name="Rohde M."/>
            <person name="Galperin M.Y."/>
            <person name="Jogler C."/>
        </authorList>
    </citation>
    <scope>NUCLEOTIDE SEQUENCE [LARGE SCALE GENOMIC DNA]</scope>
    <source>
        <strain evidence="1 2">Pla52o</strain>
    </source>
</reference>